<gene>
    <name evidence="6" type="ORF">WISP_20950</name>
</gene>
<sequence length="414" mass="47447">MVKVSPESQGLEDDDDDSDQFRYFCHSAHSSPQSKSSDSSDDSQTEDLGEPTPSSPTPRHSNMVEDEQVGLAKHALELEEEGQESQEPFYEDMVMSDNLSGDNKPSLTQHFPRHQRSPALQKTSTTPCGSHDSFQSGADQHLGMETAAPQARASDPFVGDPQCTMGAEPHMLHKEAIGDREFPSLHLTYGILREENSMIREENKVLRDRNLVLEEENFFLTKMFYGIREDNMVLMEEIVVLGREYNTFRECYGRLRHENDILREDNAMVRRKLKNFQNSLENQARMVLSLQEQLKTSQAERKREAQELESLVQQTKSHLQLMTQRALDAERNMEWLKQKIFFLQGQLESSNLEKKNLRAELPGDSERQRRLHLAKPPQAYNGRKWFHQAAPASGMKVLPVIAEVFESTSKILKL</sequence>
<evidence type="ECO:0000256" key="4">
    <source>
        <dbReference type="SAM" id="Coils"/>
    </source>
</evidence>
<feature type="region of interest" description="Disordered" evidence="5">
    <location>
        <begin position="1"/>
        <end position="137"/>
    </location>
</feature>
<comment type="similarity">
    <text evidence="1">Belongs to the ENTR1 family.</text>
</comment>
<dbReference type="InterPro" id="IPR026757">
    <property type="entry name" value="ENTR1"/>
</dbReference>
<dbReference type="EMBL" id="WHWB01032380">
    <property type="protein sequence ID" value="KAJ7425895.1"/>
    <property type="molecule type" value="Genomic_DNA"/>
</dbReference>
<evidence type="ECO:0000256" key="2">
    <source>
        <dbReference type="ARBA" id="ARBA00016007"/>
    </source>
</evidence>
<dbReference type="Proteomes" id="UP001145742">
    <property type="component" value="Unassembled WGS sequence"/>
</dbReference>
<feature type="compositionally biased region" description="Acidic residues" evidence="5">
    <location>
        <begin position="39"/>
        <end position="49"/>
    </location>
</feature>
<evidence type="ECO:0000256" key="5">
    <source>
        <dbReference type="SAM" id="MobiDB-lite"/>
    </source>
</evidence>
<dbReference type="PANTHER" id="PTHR31259">
    <property type="entry name" value="ENDOSOME-ASSOCIATED TRAFFICKING REGULATOR 1"/>
    <property type="match status" value="1"/>
</dbReference>
<organism evidence="6 7">
    <name type="scientific">Willisornis vidua</name>
    <name type="common">Xingu scale-backed antbird</name>
    <dbReference type="NCBI Taxonomy" id="1566151"/>
    <lineage>
        <taxon>Eukaryota</taxon>
        <taxon>Metazoa</taxon>
        <taxon>Chordata</taxon>
        <taxon>Craniata</taxon>
        <taxon>Vertebrata</taxon>
        <taxon>Euteleostomi</taxon>
        <taxon>Archelosauria</taxon>
        <taxon>Archosauria</taxon>
        <taxon>Dinosauria</taxon>
        <taxon>Saurischia</taxon>
        <taxon>Theropoda</taxon>
        <taxon>Coelurosauria</taxon>
        <taxon>Aves</taxon>
        <taxon>Neognathae</taxon>
        <taxon>Neoaves</taxon>
        <taxon>Telluraves</taxon>
        <taxon>Australaves</taxon>
        <taxon>Passeriformes</taxon>
        <taxon>Thamnophilidae</taxon>
        <taxon>Willisornis</taxon>
    </lineage>
</organism>
<feature type="compositionally biased region" description="Polar residues" evidence="5">
    <location>
        <begin position="97"/>
        <end position="109"/>
    </location>
</feature>
<evidence type="ECO:0000256" key="1">
    <source>
        <dbReference type="ARBA" id="ARBA00007791"/>
    </source>
</evidence>
<feature type="compositionally biased region" description="Polar residues" evidence="5">
    <location>
        <begin position="118"/>
        <end position="137"/>
    </location>
</feature>
<protein>
    <recommendedName>
        <fullName evidence="2">Endosome-associated-trafficking regulator 1</fullName>
    </recommendedName>
</protein>
<evidence type="ECO:0000313" key="7">
    <source>
        <dbReference type="Proteomes" id="UP001145742"/>
    </source>
</evidence>
<comment type="caution">
    <text evidence="6">The sequence shown here is derived from an EMBL/GenBank/DDBJ whole genome shotgun (WGS) entry which is preliminary data.</text>
</comment>
<proteinExistence type="inferred from homology"/>
<evidence type="ECO:0000256" key="3">
    <source>
        <dbReference type="ARBA" id="ARBA00023054"/>
    </source>
</evidence>
<name>A0ABQ9DP47_9PASS</name>
<keyword evidence="3 4" id="KW-0175">Coiled coil</keyword>
<keyword evidence="7" id="KW-1185">Reference proteome</keyword>
<reference evidence="6" key="1">
    <citation type="submission" date="2019-10" db="EMBL/GenBank/DDBJ databases">
        <authorList>
            <person name="Soares A.E.R."/>
            <person name="Aleixo A."/>
            <person name="Schneider P."/>
            <person name="Miyaki C.Y."/>
            <person name="Schneider M.P."/>
            <person name="Mello C."/>
            <person name="Vasconcelos A.T.R."/>
        </authorList>
    </citation>
    <scope>NUCLEOTIDE SEQUENCE</scope>
    <source>
        <tissue evidence="6">Muscle</tissue>
    </source>
</reference>
<accession>A0ABQ9DP47</accession>
<feature type="coiled-coil region" evidence="4">
    <location>
        <begin position="259"/>
        <end position="339"/>
    </location>
</feature>
<dbReference type="PANTHER" id="PTHR31259:SF3">
    <property type="entry name" value="ENDOSOME-ASSOCIATED-TRAFFICKING REGULATOR 1"/>
    <property type="match status" value="1"/>
</dbReference>
<feature type="compositionally biased region" description="Low complexity" evidence="5">
    <location>
        <begin position="27"/>
        <end position="37"/>
    </location>
</feature>
<evidence type="ECO:0000313" key="6">
    <source>
        <dbReference type="EMBL" id="KAJ7425895.1"/>
    </source>
</evidence>